<dbReference type="Pfam" id="PF22602">
    <property type="entry name" value="NXF_NTF2"/>
    <property type="match status" value="1"/>
</dbReference>
<keyword evidence="14" id="KW-0067">ATP-binding</keyword>
<evidence type="ECO:0000313" key="27">
    <source>
        <dbReference type="Proteomes" id="UP000327493"/>
    </source>
</evidence>
<dbReference type="CDD" id="cd00780">
    <property type="entry name" value="NTF2"/>
    <property type="match status" value="1"/>
</dbReference>
<dbReference type="Proteomes" id="UP000327493">
    <property type="component" value="Chromosome 10"/>
</dbReference>
<feature type="region of interest" description="Disordered" evidence="22">
    <location>
        <begin position="1012"/>
        <end position="1135"/>
    </location>
</feature>
<evidence type="ECO:0000256" key="21">
    <source>
        <dbReference type="ARBA" id="ARBA00066784"/>
    </source>
</evidence>
<keyword evidence="7" id="KW-0808">Transferase</keyword>
<evidence type="ECO:0000256" key="11">
    <source>
        <dbReference type="ARBA" id="ARBA00022777"/>
    </source>
</evidence>
<keyword evidence="8 23" id="KW-0812">Transmembrane</keyword>
<feature type="compositionally biased region" description="Basic residues" evidence="22">
    <location>
        <begin position="1024"/>
        <end position="1034"/>
    </location>
</feature>
<dbReference type="PROSITE" id="PS50177">
    <property type="entry name" value="NTF2_DOMAIN"/>
    <property type="match status" value="1"/>
</dbReference>
<keyword evidence="9" id="KW-0677">Repeat</keyword>
<keyword evidence="27" id="KW-1185">Reference proteome</keyword>
<dbReference type="InterPro" id="IPR030217">
    <property type="entry name" value="NXF_fam"/>
</dbReference>
<dbReference type="EC" id="2.7.1.127" evidence="21"/>
<evidence type="ECO:0000256" key="2">
    <source>
        <dbReference type="ARBA" id="ARBA00004642"/>
    </source>
</evidence>
<keyword evidence="16 23" id="KW-1133">Transmembrane helix</keyword>
<evidence type="ECO:0000256" key="23">
    <source>
        <dbReference type="SAM" id="Phobius"/>
    </source>
</evidence>
<sequence length="1679" mass="189173">MDQGSHLRPGEDGELTILIGHTLLGLQDSLVRVMSRARQRVIQGFVVFSIVVLLLWIAAFLYSSFYYSYMPKAAFSSPVHYYYRADCEFPASFLCSYPVANVSLMRNKKHVLTFGQAYRMSLQLEMPDSPTNQELGMFMIKTTCFSQDGQQVASSARSARQLLSASSSRFSMLRYRSDLLMYLRTLVFLPAFLTGVAEQEQVLQVELFSDYTDDPYAPSVTAVIEIMSNKVQIYSSQLYIHAHFTGIRHLLFNFPLLSALVGVSSNFIFLSLLFVLSYLRLLFRLDLGAEQLRTDGLLSNRDRNLNINQHEDAAADDNHMEGIEMAMETENRQTMDNDFIVRLSDETHQHLKFSEVHSSSCKMVKVRSRPRLESTKSFPPYSQCIGGLGEDNKLNSESGNTMREDKNDVLQGTERKEDFELNARCARDKVKAKWRMRRKERLGGSYEVDADGWERGRWRGKRRVEETGREREPKDGESEGALNSEWKHWRGKNSSFETERKEKEDEERRKSPVSATEGESEGSGKTPEGNNEEAEVSTTHQWSSPHPILSKLLHSSISSCSSINLSSTESDEVFSEGEDVDSKRRAFKKLFFAPVVLGICMGLKEDFDKDSPNMGTPLLSICLLKRSISITGPVSTVAALLAVAFRLDACRHSEPLLENLPDHDALVAAAAELLGPARWTSRHVHLKQTCNFQLSEGGEVLKLYSEEEAKCLDSLMTDLLRPFVPQYHGLVTKGERVYIRLEDLLSGLRRPVIMDCKMGVRTYQEEELITARTKSTLRSDMYQKMLKIDPSALSAEEHAQKGVTKCRYLQWRDTTSSTSMLGFRIEAIMMEDGSVQRDFRKILTLAQVTEALLYFTRSQLDILKAYHSRLLALSDALKNSLFFRTHEVIGSSLLFVHDHSSKANVWMIDFGKTTPVPDPSELRHNIPWAEGSREDGYLIGLTSLITSLSQAISVASWKQDNCGEGNSWKLSSRGPHVSRAGEKNMADGGHYYNDRGDFMVRREVRSTGCMVLGEHDDRTAPQFRNRKGRGSHKGRSYDRSRRDRQRGSHSGGFGPGPRSRLDDIDADVTMSDSSQDSSSQHRFNPYGRPFRKGGDGRFDRDRRQGKGGVGGRGGGGFRGGDRGGGSGGGKSRSGWYKVTIPHGRKYDKKWLLTALQNICSVPYTPVQYHVDHNRVHFYVDDSSAANALHKCSHKITDTDGYKVEVHINPSAPPSFLLSDLKPEHLEHLKQCMAKRFDGSQQALDLNNIRTDPDLVSQNIEVILNRKTNMEAVIKIIEENIPELKGLNLSNNRIHKLDELADLVTKAPNLKTINLSHNELKSDRELDKVKGLKLVELWLNRNPLCDLFKDQATYIRLICFPASWPEFGEGGRHETSVCGDNFPALDFCSVLVLCGRGFPGFSNWMVMTSPHPLDSMWKHPPLSPPARLLVLSCGSCFGSDEIKVIILRFLQQYYSIYDSGDRQPLLDAYHDGASLSLTTPYSTQNPSRSSLGEYHKDTRNLKRIKDSTMRFRLLKHTRLNVVAFLNELPKTQHDIASFTVDVNTYTNTLLSFTVSGVFKEVAVDGKSRESTMAFSRVFITVPAGNSGVCIVNDQLFIRMATTEEIRRAFVAPAPTPSSSPVPTLTAPQQEMLTAFSQKSGMNLEWSQKCLQDNEWDFTRAAQIFTQLKTDGKIPNVAFIK</sequence>
<dbReference type="InterPro" id="IPR018222">
    <property type="entry name" value="Nuclear_transport_factor_2_euk"/>
</dbReference>
<dbReference type="InterPro" id="IPR001611">
    <property type="entry name" value="Leu-rich_rpt"/>
</dbReference>
<dbReference type="InterPro" id="IPR032675">
    <property type="entry name" value="LRR_dom_sf"/>
</dbReference>
<evidence type="ECO:0000256" key="12">
    <source>
        <dbReference type="ARBA" id="ARBA00022816"/>
    </source>
</evidence>
<dbReference type="GO" id="GO:0016973">
    <property type="term" value="P:poly(A)+ mRNA export from nucleus"/>
    <property type="evidence" value="ECO:0007669"/>
    <property type="project" value="TreeGrafter"/>
</dbReference>
<dbReference type="PANTHER" id="PTHR10662">
    <property type="entry name" value="NUCLEAR RNA EXPORT FACTOR"/>
    <property type="match status" value="1"/>
</dbReference>
<feature type="compositionally biased region" description="Gly residues" evidence="22">
    <location>
        <begin position="1106"/>
        <end position="1131"/>
    </location>
</feature>
<feature type="region of interest" description="Disordered" evidence="22">
    <location>
        <begin position="389"/>
        <end position="413"/>
    </location>
</feature>
<dbReference type="Gene3D" id="3.30.470.160">
    <property type="entry name" value="Inositol polyphosphate kinase"/>
    <property type="match status" value="1"/>
</dbReference>
<comment type="subcellular location">
    <subcellularLocation>
        <location evidence="1">Endoplasmic reticulum membrane</location>
        <topology evidence="1">Multi-pass membrane protein</topology>
    </subcellularLocation>
    <subcellularLocation>
        <location evidence="2">Nucleus</location>
        <location evidence="2">Nucleoplasm</location>
    </subcellularLocation>
</comment>
<evidence type="ECO:0000256" key="1">
    <source>
        <dbReference type="ARBA" id="ARBA00004477"/>
    </source>
</evidence>
<keyword evidence="19" id="KW-0539">Nucleus</keyword>
<evidence type="ECO:0000256" key="19">
    <source>
        <dbReference type="ARBA" id="ARBA00023242"/>
    </source>
</evidence>
<dbReference type="SUPFAM" id="SSF54427">
    <property type="entry name" value="NTF2-like"/>
    <property type="match status" value="1"/>
</dbReference>
<dbReference type="Pfam" id="PF03770">
    <property type="entry name" value="IPK"/>
    <property type="match status" value="1"/>
</dbReference>
<dbReference type="GO" id="GO:0005654">
    <property type="term" value="C:nucleoplasm"/>
    <property type="evidence" value="ECO:0007669"/>
    <property type="project" value="UniProtKB-SubCell"/>
</dbReference>
<dbReference type="FunFam" id="3.30.70.330:FF:000675">
    <property type="entry name" value="Nuclear RNA export factor 7"/>
    <property type="match status" value="1"/>
</dbReference>
<evidence type="ECO:0000256" key="3">
    <source>
        <dbReference type="ARBA" id="ARBA00007374"/>
    </source>
</evidence>
<dbReference type="PROSITE" id="PS51450">
    <property type="entry name" value="LRR"/>
    <property type="match status" value="2"/>
</dbReference>
<protein>
    <recommendedName>
        <fullName evidence="21">inositol-trisphosphate 3-kinase</fullName>
        <ecNumber evidence="21">2.7.1.127</ecNumber>
    </recommendedName>
</protein>
<comment type="catalytic activity">
    <reaction evidence="20">
        <text>1D-myo-inositol 1,4,5-trisphosphate + ATP = 1D-myo-inositol 1,3,4,5-tetrakisphosphate + ADP + H(+)</text>
        <dbReference type="Rhea" id="RHEA:11020"/>
        <dbReference type="ChEBI" id="CHEBI:15378"/>
        <dbReference type="ChEBI" id="CHEBI:30616"/>
        <dbReference type="ChEBI" id="CHEBI:57895"/>
        <dbReference type="ChEBI" id="CHEBI:203600"/>
        <dbReference type="ChEBI" id="CHEBI:456216"/>
        <dbReference type="EC" id="2.7.1.127"/>
    </reaction>
    <physiologicalReaction direction="left-to-right" evidence="20">
        <dbReference type="Rhea" id="RHEA:11021"/>
    </physiologicalReaction>
</comment>
<evidence type="ECO:0000256" key="5">
    <source>
        <dbReference type="ARBA" id="ARBA00022448"/>
    </source>
</evidence>
<feature type="compositionally biased region" description="Basic and acidic residues" evidence="22">
    <location>
        <begin position="1092"/>
        <end position="1104"/>
    </location>
</feature>
<dbReference type="SUPFAM" id="SSF52058">
    <property type="entry name" value="L domain-like"/>
    <property type="match status" value="1"/>
</dbReference>
<evidence type="ECO:0000256" key="17">
    <source>
        <dbReference type="ARBA" id="ARBA00023098"/>
    </source>
</evidence>
<dbReference type="FunFam" id="3.10.450.50:FF:000004">
    <property type="entry name" value="Nuclear RNA export factor 1"/>
    <property type="match status" value="1"/>
</dbReference>
<evidence type="ECO:0000256" key="16">
    <source>
        <dbReference type="ARBA" id="ARBA00022989"/>
    </source>
</evidence>
<evidence type="ECO:0000256" key="7">
    <source>
        <dbReference type="ARBA" id="ARBA00022679"/>
    </source>
</evidence>
<dbReference type="CDD" id="cd14342">
    <property type="entry name" value="UBA_TAP-C"/>
    <property type="match status" value="1"/>
</dbReference>
<comment type="similarity">
    <text evidence="4">Belongs to the NXF family.</text>
</comment>
<evidence type="ECO:0000256" key="20">
    <source>
        <dbReference type="ARBA" id="ARBA00051963"/>
    </source>
</evidence>
<comment type="caution">
    <text evidence="26">The sequence shown here is derived from an EMBL/GenBank/DDBJ whole genome shotgun (WGS) entry which is preliminary data.</text>
</comment>
<feature type="transmembrane region" description="Helical" evidence="23">
    <location>
        <begin position="41"/>
        <end position="61"/>
    </location>
</feature>
<dbReference type="Gene3D" id="1.10.8.10">
    <property type="entry name" value="DNA helicase RuvA subunit, C-terminal domain"/>
    <property type="match status" value="1"/>
</dbReference>
<feature type="region of interest" description="Disordered" evidence="22">
    <location>
        <begin position="965"/>
        <end position="990"/>
    </location>
</feature>
<dbReference type="InterPro" id="IPR009060">
    <property type="entry name" value="UBA-like_sf"/>
</dbReference>
<dbReference type="FunFam" id="3.30.470.160:FF:000001">
    <property type="entry name" value="Kinase"/>
    <property type="match status" value="1"/>
</dbReference>
<evidence type="ECO:0000256" key="13">
    <source>
        <dbReference type="ARBA" id="ARBA00022824"/>
    </source>
</evidence>
<evidence type="ECO:0000256" key="14">
    <source>
        <dbReference type="ARBA" id="ARBA00022840"/>
    </source>
</evidence>
<reference evidence="26 27" key="1">
    <citation type="submission" date="2019-08" db="EMBL/GenBank/DDBJ databases">
        <title>A chromosome-level genome assembly, high-density linkage maps, and genome scans reveal the genomic architecture of hybrid incompatibilities underlying speciation via character displacement in darters (Percidae: Etheostominae).</title>
        <authorList>
            <person name="Moran R.L."/>
            <person name="Catchen J.M."/>
            <person name="Fuller R.C."/>
        </authorList>
    </citation>
    <scope>NUCLEOTIDE SEQUENCE [LARGE SCALE GENOMIC DNA]</scope>
    <source>
        <strain evidence="26">EspeVRDwgs_2016</strain>
        <tissue evidence="26">Muscle</tissue>
    </source>
</reference>
<evidence type="ECO:0000259" key="25">
    <source>
        <dbReference type="PROSITE" id="PS51281"/>
    </source>
</evidence>
<dbReference type="InterPro" id="IPR038286">
    <property type="entry name" value="IPK_sf"/>
</dbReference>
<keyword evidence="17" id="KW-0443">Lipid metabolism</keyword>
<keyword evidence="11" id="KW-0418">Kinase</keyword>
<feature type="transmembrane region" description="Helical" evidence="23">
    <location>
        <begin position="81"/>
        <end position="100"/>
    </location>
</feature>
<dbReference type="Pfam" id="PF24048">
    <property type="entry name" value="LRR_NXF1-5"/>
    <property type="match status" value="1"/>
</dbReference>
<name>A0A5J5D289_9PERO</name>
<dbReference type="GO" id="GO:0005524">
    <property type="term" value="F:ATP binding"/>
    <property type="evidence" value="ECO:0007669"/>
    <property type="project" value="UniProtKB-KW"/>
</dbReference>
<dbReference type="GO" id="GO:0005635">
    <property type="term" value="C:nuclear envelope"/>
    <property type="evidence" value="ECO:0007669"/>
    <property type="project" value="UniProtKB-ARBA"/>
</dbReference>
<accession>A0A5J5D289</accession>
<dbReference type="InterPro" id="IPR012677">
    <property type="entry name" value="Nucleotide-bd_a/b_plait_sf"/>
</dbReference>
<evidence type="ECO:0000256" key="10">
    <source>
        <dbReference type="ARBA" id="ARBA00022741"/>
    </source>
</evidence>
<dbReference type="GO" id="GO:0006629">
    <property type="term" value="P:lipid metabolic process"/>
    <property type="evidence" value="ECO:0007669"/>
    <property type="project" value="UniProtKB-KW"/>
</dbReference>
<dbReference type="GO" id="GO:0032958">
    <property type="term" value="P:inositol phosphate biosynthetic process"/>
    <property type="evidence" value="ECO:0007669"/>
    <property type="project" value="InterPro"/>
</dbReference>
<dbReference type="Gene3D" id="3.80.10.10">
    <property type="entry name" value="Ribonuclease Inhibitor"/>
    <property type="match status" value="1"/>
</dbReference>
<feature type="compositionally biased region" description="Low complexity" evidence="22">
    <location>
        <begin position="1071"/>
        <end position="1080"/>
    </location>
</feature>
<dbReference type="InterPro" id="IPR009617">
    <property type="entry name" value="Seipin"/>
</dbReference>
<feature type="transmembrane region" description="Helical" evidence="23">
    <location>
        <begin position="256"/>
        <end position="283"/>
    </location>
</feature>
<dbReference type="GO" id="GO:0003723">
    <property type="term" value="F:RNA binding"/>
    <property type="evidence" value="ECO:0007669"/>
    <property type="project" value="UniProtKB-KW"/>
</dbReference>
<dbReference type="PROSITE" id="PS51281">
    <property type="entry name" value="TAP_C"/>
    <property type="match status" value="1"/>
</dbReference>
<dbReference type="Pfam" id="PF06775">
    <property type="entry name" value="Seipin"/>
    <property type="match status" value="1"/>
</dbReference>
<evidence type="ECO:0000256" key="6">
    <source>
        <dbReference type="ARBA" id="ARBA00022614"/>
    </source>
</evidence>
<dbReference type="Gene3D" id="3.10.450.50">
    <property type="match status" value="1"/>
</dbReference>
<evidence type="ECO:0000256" key="18">
    <source>
        <dbReference type="ARBA" id="ARBA00023136"/>
    </source>
</evidence>
<dbReference type="SUPFAM" id="SSF46934">
    <property type="entry name" value="UBA-like"/>
    <property type="match status" value="1"/>
</dbReference>
<dbReference type="GO" id="GO:0005789">
    <property type="term" value="C:endoplasmic reticulum membrane"/>
    <property type="evidence" value="ECO:0007669"/>
    <property type="project" value="UniProtKB-SubCell"/>
</dbReference>
<gene>
    <name evidence="26" type="ORF">FQN60_010177</name>
</gene>
<dbReference type="FunFam" id="3.80.10.10:FF:000384">
    <property type="entry name" value="Nuclear RNA export factor 1"/>
    <property type="match status" value="1"/>
</dbReference>
<feature type="domain" description="TAP-C" evidence="25">
    <location>
        <begin position="1625"/>
        <end position="1679"/>
    </location>
</feature>
<organism evidence="26 27">
    <name type="scientific">Etheostoma spectabile</name>
    <name type="common">orangethroat darter</name>
    <dbReference type="NCBI Taxonomy" id="54343"/>
    <lineage>
        <taxon>Eukaryota</taxon>
        <taxon>Metazoa</taxon>
        <taxon>Chordata</taxon>
        <taxon>Craniata</taxon>
        <taxon>Vertebrata</taxon>
        <taxon>Euteleostomi</taxon>
        <taxon>Actinopterygii</taxon>
        <taxon>Neopterygii</taxon>
        <taxon>Teleostei</taxon>
        <taxon>Neoteleostei</taxon>
        <taxon>Acanthomorphata</taxon>
        <taxon>Eupercaria</taxon>
        <taxon>Perciformes</taxon>
        <taxon>Percoidei</taxon>
        <taxon>Percidae</taxon>
        <taxon>Etheostomatinae</taxon>
        <taxon>Etheostoma</taxon>
    </lineage>
</organism>
<dbReference type="InterPro" id="IPR005637">
    <property type="entry name" value="TAP_C_dom"/>
</dbReference>
<evidence type="ECO:0000259" key="24">
    <source>
        <dbReference type="PROSITE" id="PS50177"/>
    </source>
</evidence>
<evidence type="ECO:0000256" key="9">
    <source>
        <dbReference type="ARBA" id="ARBA00022737"/>
    </source>
</evidence>
<dbReference type="InterPro" id="IPR002075">
    <property type="entry name" value="NTF2_dom"/>
</dbReference>
<keyword evidence="12" id="KW-0509">mRNA transport</keyword>
<dbReference type="SUPFAM" id="SSF56104">
    <property type="entry name" value="SAICAR synthase-like"/>
    <property type="match status" value="1"/>
</dbReference>
<feature type="compositionally biased region" description="Basic and acidic residues" evidence="22">
    <location>
        <begin position="497"/>
        <end position="510"/>
    </location>
</feature>
<dbReference type="InterPro" id="IPR005522">
    <property type="entry name" value="IPK"/>
</dbReference>
<dbReference type="InterPro" id="IPR035979">
    <property type="entry name" value="RBD_domain_sf"/>
</dbReference>
<dbReference type="FunFam" id="1.10.8.10:FF:000018">
    <property type="entry name" value="Nuclear RNA export factor 1"/>
    <property type="match status" value="1"/>
</dbReference>
<dbReference type="SMART" id="SM00804">
    <property type="entry name" value="TAP_C"/>
    <property type="match status" value="1"/>
</dbReference>
<feature type="domain" description="NTF2" evidence="24">
    <location>
        <begin position="1444"/>
        <end position="1596"/>
    </location>
</feature>
<feature type="compositionally biased region" description="Basic and acidic residues" evidence="22">
    <location>
        <begin position="402"/>
        <end position="413"/>
    </location>
</feature>
<dbReference type="SUPFAM" id="SSF54928">
    <property type="entry name" value="RNA-binding domain, RBD"/>
    <property type="match status" value="1"/>
</dbReference>
<dbReference type="Gene3D" id="3.30.70.330">
    <property type="match status" value="1"/>
</dbReference>
<keyword evidence="13" id="KW-0256">Endoplasmic reticulum</keyword>
<dbReference type="InterPro" id="IPR032710">
    <property type="entry name" value="NTF2-like_dom_sf"/>
</dbReference>
<evidence type="ECO:0000256" key="15">
    <source>
        <dbReference type="ARBA" id="ARBA00022884"/>
    </source>
</evidence>
<dbReference type="InterPro" id="IPR015245">
    <property type="entry name" value="Tap_RNA-bd"/>
</dbReference>
<keyword evidence="6" id="KW-0433">Leucine-rich repeat</keyword>
<dbReference type="EMBL" id="VOFY01000010">
    <property type="protein sequence ID" value="KAA8588832.1"/>
    <property type="molecule type" value="Genomic_DNA"/>
</dbReference>
<keyword evidence="10" id="KW-0547">Nucleotide-binding</keyword>
<keyword evidence="5" id="KW-0813">Transport</keyword>
<evidence type="ECO:0000256" key="8">
    <source>
        <dbReference type="ARBA" id="ARBA00022692"/>
    </source>
</evidence>
<feature type="compositionally biased region" description="Basic and acidic residues" evidence="22">
    <location>
        <begin position="462"/>
        <end position="477"/>
    </location>
</feature>
<dbReference type="GO" id="GO:0008440">
    <property type="term" value="F:inositol-1,4,5-trisphosphate 3-kinase activity"/>
    <property type="evidence" value="ECO:0007669"/>
    <property type="project" value="UniProtKB-EC"/>
</dbReference>
<evidence type="ECO:0000313" key="26">
    <source>
        <dbReference type="EMBL" id="KAA8588832.1"/>
    </source>
</evidence>
<dbReference type="InterPro" id="IPR057125">
    <property type="entry name" value="NXF1/2/3/5-like_LRR"/>
</dbReference>
<keyword evidence="18 23" id="KW-0472">Membrane</keyword>
<dbReference type="GO" id="GO:0140042">
    <property type="term" value="P:lipid droplet formation"/>
    <property type="evidence" value="ECO:0007669"/>
    <property type="project" value="UniProtKB-ARBA"/>
</dbReference>
<evidence type="ECO:0000256" key="4">
    <source>
        <dbReference type="ARBA" id="ARBA00009285"/>
    </source>
</evidence>
<dbReference type="Pfam" id="PF03943">
    <property type="entry name" value="TAP_C"/>
    <property type="match status" value="1"/>
</dbReference>
<comment type="similarity">
    <text evidence="3">Belongs to the inositol phosphokinase (IPK) family.</text>
</comment>
<dbReference type="CDD" id="cd23995">
    <property type="entry name" value="Seipin_BSCL2_like"/>
    <property type="match status" value="1"/>
</dbReference>
<feature type="region of interest" description="Disordered" evidence="22">
    <location>
        <begin position="462"/>
        <end position="544"/>
    </location>
</feature>
<keyword evidence="15" id="KW-0694">RNA-binding</keyword>
<proteinExistence type="inferred from homology"/>
<evidence type="ECO:0000256" key="22">
    <source>
        <dbReference type="SAM" id="MobiDB-lite"/>
    </source>
</evidence>
<dbReference type="PANTHER" id="PTHR10662:SF22">
    <property type="entry name" value="NUCLEAR RNA EXPORT FACTOR 1"/>
    <property type="match status" value="1"/>
</dbReference>
<dbReference type="Pfam" id="PF09162">
    <property type="entry name" value="Tap-RNA_bind"/>
    <property type="match status" value="1"/>
</dbReference>